<dbReference type="Proteomes" id="UP000644140">
    <property type="component" value="Chromosome"/>
</dbReference>
<dbReference type="RefSeq" id="WP_198114799.1">
    <property type="nucleotide sequence ID" value="NZ_CP066121.1"/>
</dbReference>
<protein>
    <submittedName>
        <fullName evidence="1">Uncharacterized protein</fullName>
    </submittedName>
</protein>
<sequence length="419" mass="49111">MKEKAENLIDDFKQQGWKTPNLYERLFELLDDHQATSTFCLLFMTNFEKGATIFNDSLSYIEKADFSKLIVLSLDRLKQQHNENADAVIEYASLQFPELLHPYLDLIFELKPNESAFYAEYPWRNLAADDIKPFIEKIKNHSTALLDQQKLYRCLMETRNLDTLNFAYQFAVKNNIFAREDIEDYLIDDLESVGFTFRHGKIESYCPNLTFHFKFPEHYFHDDRPIHINKKQHPTWRLTTNDKHFAFGGLIQEDSHNPFIHLVTFEEIPKGLNIKSLERLKLGMHIRELNEYSEIFYQHDQFGEPTKIGDTTVVENYPDLAIKHTQICFSETPSRWLYQSWGSSNGRENLFRLGGEPTWIQSPQVLTCPVCNEKMDFLMQLDTDLPDMENGEVYFGSGGICYVFWCDQSQVSGYLVQCT</sequence>
<proteinExistence type="predicted"/>
<gene>
    <name evidence="1" type="ORF">I9054_010865</name>
</gene>
<evidence type="ECO:0000313" key="1">
    <source>
        <dbReference type="EMBL" id="UUN95887.1"/>
    </source>
</evidence>
<reference evidence="1" key="1">
    <citation type="submission" date="2022-02" db="EMBL/GenBank/DDBJ databases">
        <title>Characterization of Tn125 harboring carbapenem-resistant Acinetobacter bereziniae clinical isolates.</title>
        <authorList>
            <person name="Wong N.-K."/>
            <person name="Pan Q."/>
        </authorList>
    </citation>
    <scope>NUCLEOTIDE SEQUENCE</scope>
    <source>
        <strain evidence="1">GD03393</strain>
    </source>
</reference>
<accession>A0A8I1ANU5</accession>
<name>A0A8I1ANU5_ACIBZ</name>
<dbReference type="AlphaFoldDB" id="A0A8I1ANU5"/>
<dbReference type="EMBL" id="CP092085">
    <property type="protein sequence ID" value="UUN95887.1"/>
    <property type="molecule type" value="Genomic_DNA"/>
</dbReference>
<evidence type="ECO:0000313" key="2">
    <source>
        <dbReference type="Proteomes" id="UP000644140"/>
    </source>
</evidence>
<organism evidence="1 2">
    <name type="scientific">Acinetobacter bereziniae</name>
    <name type="common">Acinetobacter genomosp. 10</name>
    <dbReference type="NCBI Taxonomy" id="106648"/>
    <lineage>
        <taxon>Bacteria</taxon>
        <taxon>Pseudomonadati</taxon>
        <taxon>Pseudomonadota</taxon>
        <taxon>Gammaproteobacteria</taxon>
        <taxon>Moraxellales</taxon>
        <taxon>Moraxellaceae</taxon>
        <taxon>Acinetobacter</taxon>
    </lineage>
</organism>